<sequence length="938" mass="100849">MWDSAHLRVGPSHYLFGDNPWTQQPGGCGEPGDWIYVPENFLLDNTNVGNPGNVLVHEWAKFRWGVFEEYGHLHDAIFPQVYLDDTNTITPTYCTDNQLEGAMSCSGDTEADCQFIPELIQNTSVTSSLLAAPFLDSVINFCDAATHNAAAPTKHNLLCDQSSVMDVIAWHTDMSGNSPISLASTNFTVVSAEQDWPRTVFLLEYTTLMASDVNGEPVVGRWEQLRDNVRQFILQEAAAESYVGVVMFGSKIEASLLLPLISKTNREHLASLIYESSPYEGSKVLGTAIQRGVQVLGPQGGTLVLLTQNLQEYALLPNENLVEAADNNPVWPILYPSNPSVPTQIYEQLAGISPDTSILTIQNDLITTGDYTYQSVGGSAGLHGSLLTAAGSPAVRVVSGNCQASSCTIPLQVNDNTAYISPAYVKVFKYQTDLAMISVTDPTGREINPADERNSAILYPISTLQNGGYQVSMRNSAKSMTVIAELWATPTPAPFDLEVSAWSPKGLHNLPYSKGSAPRLLATVTKNASSPVLFADVTAMVANKNTPGTPVNITLNDSGTGADVTGQDGIYSGYLVGFQPKDDVSITLTVTDNNGQAKMVDTSLRAAPTISGDVACCGSQLNVSSLQLITIGSFTFSSSAVSGRFTGVPPVTLPPGRVTDLEASRSGRDVTLSFTAPGAQLDQGQAEWYAVHCQLGGVDLSPIGNFSGVLAGSTVQDQVTLPGCNKVYTLTVVAYYNGSYGSASNAVREMAACSSTNNLSPGAIAGITIGCILGVLLIVLLVYLGLNSDHLDDLWVWRMLTCRCCPCCKDTKDDDDLYSPPSRARRTDYIRGNTESARPVRSLADLYSRPNVEAKKEQRQTRPQDEDDGGFGERMKQDKMQMKSTEDAESLASSRSTLPINQVGLPVGGDNHAYDDGPYTIYRNAPPVPAQRRANTQV</sequence>
<reference evidence="4 5" key="1">
    <citation type="submission" date="2023-03" db="EMBL/GenBank/DDBJ databases">
        <title>High-quality genome of Scylla paramamosain provides insights in environmental adaptation.</title>
        <authorList>
            <person name="Zhang L."/>
        </authorList>
    </citation>
    <scope>NUCLEOTIDE SEQUENCE [LARGE SCALE GENOMIC DNA]</scope>
    <source>
        <strain evidence="4">LZ_2023a</strain>
        <tissue evidence="4">Muscle</tissue>
    </source>
</reference>
<feature type="region of interest" description="Disordered" evidence="1">
    <location>
        <begin position="840"/>
        <end position="938"/>
    </location>
</feature>
<organism evidence="4 5">
    <name type="scientific">Scylla paramamosain</name>
    <name type="common">Mud crab</name>
    <dbReference type="NCBI Taxonomy" id="85552"/>
    <lineage>
        <taxon>Eukaryota</taxon>
        <taxon>Metazoa</taxon>
        <taxon>Ecdysozoa</taxon>
        <taxon>Arthropoda</taxon>
        <taxon>Crustacea</taxon>
        <taxon>Multicrustacea</taxon>
        <taxon>Malacostraca</taxon>
        <taxon>Eumalacostraca</taxon>
        <taxon>Eucarida</taxon>
        <taxon>Decapoda</taxon>
        <taxon>Pleocyemata</taxon>
        <taxon>Brachyura</taxon>
        <taxon>Eubrachyura</taxon>
        <taxon>Portunoidea</taxon>
        <taxon>Portunidae</taxon>
        <taxon>Portuninae</taxon>
        <taxon>Scylla</taxon>
    </lineage>
</organism>
<feature type="compositionally biased region" description="Polar residues" evidence="1">
    <location>
        <begin position="891"/>
        <end position="900"/>
    </location>
</feature>
<accession>A0AAW0V1E9</accession>
<feature type="compositionally biased region" description="Basic and acidic residues" evidence="1">
    <location>
        <begin position="871"/>
        <end position="886"/>
    </location>
</feature>
<feature type="domain" description="Calcium-activated chloride channel N-terminal" evidence="3">
    <location>
        <begin position="2"/>
        <end position="180"/>
    </location>
</feature>
<comment type="caution">
    <text evidence="4">The sequence shown here is derived from an EMBL/GenBank/DDBJ whole genome shotgun (WGS) entry which is preliminary data.</text>
</comment>
<keyword evidence="2" id="KW-0812">Transmembrane</keyword>
<keyword evidence="5" id="KW-1185">Reference proteome</keyword>
<gene>
    <name evidence="4" type="ORF">O3P69_001920</name>
</gene>
<name>A0AAW0V1E9_SCYPA</name>
<protein>
    <recommendedName>
        <fullName evidence="3">Calcium-activated chloride channel N-terminal domain-containing protein</fullName>
    </recommendedName>
</protein>
<feature type="transmembrane region" description="Helical" evidence="2">
    <location>
        <begin position="763"/>
        <end position="786"/>
    </location>
</feature>
<dbReference type="InterPro" id="IPR036465">
    <property type="entry name" value="vWFA_dom_sf"/>
</dbReference>
<keyword evidence="2" id="KW-1133">Transmembrane helix</keyword>
<dbReference type="EMBL" id="JARAKH010000003">
    <property type="protein sequence ID" value="KAK8405755.1"/>
    <property type="molecule type" value="Genomic_DNA"/>
</dbReference>
<evidence type="ECO:0000313" key="4">
    <source>
        <dbReference type="EMBL" id="KAK8405755.1"/>
    </source>
</evidence>
<evidence type="ECO:0000256" key="2">
    <source>
        <dbReference type="SAM" id="Phobius"/>
    </source>
</evidence>
<dbReference type="AlphaFoldDB" id="A0AAW0V1E9"/>
<dbReference type="GO" id="GO:0032991">
    <property type="term" value="C:protein-containing complex"/>
    <property type="evidence" value="ECO:0007669"/>
    <property type="project" value="UniProtKB-ARBA"/>
</dbReference>
<dbReference type="Pfam" id="PF08434">
    <property type="entry name" value="CLCA"/>
    <property type="match status" value="1"/>
</dbReference>
<proteinExistence type="predicted"/>
<dbReference type="SUPFAM" id="SSF53300">
    <property type="entry name" value="vWA-like"/>
    <property type="match status" value="1"/>
</dbReference>
<dbReference type="InterPro" id="IPR013642">
    <property type="entry name" value="CLCA_N"/>
</dbReference>
<keyword evidence="2" id="KW-0472">Membrane</keyword>
<dbReference type="Proteomes" id="UP001487740">
    <property type="component" value="Unassembled WGS sequence"/>
</dbReference>
<evidence type="ECO:0000256" key="1">
    <source>
        <dbReference type="SAM" id="MobiDB-lite"/>
    </source>
</evidence>
<evidence type="ECO:0000259" key="3">
    <source>
        <dbReference type="Pfam" id="PF08434"/>
    </source>
</evidence>
<feature type="compositionally biased region" description="Basic and acidic residues" evidence="1">
    <location>
        <begin position="852"/>
        <end position="864"/>
    </location>
</feature>
<evidence type="ECO:0000313" key="5">
    <source>
        <dbReference type="Proteomes" id="UP001487740"/>
    </source>
</evidence>